<name>A0A2N9GKA9_FAGSY</name>
<keyword evidence="4" id="KW-0964">Secreted</keyword>
<keyword evidence="5 9" id="KW-0378">Hydrolase</keyword>
<keyword evidence="7" id="KW-0961">Cell wall biogenesis/degradation</keyword>
<gene>
    <name evidence="11" type="ORF">FSB_LOCUS27857</name>
</gene>
<keyword evidence="3" id="KW-0134">Cell wall</keyword>
<evidence type="ECO:0000256" key="1">
    <source>
        <dbReference type="ARBA" id="ARBA00004191"/>
    </source>
</evidence>
<evidence type="ECO:0000256" key="8">
    <source>
        <dbReference type="PROSITE-ProRule" id="PRU10052"/>
    </source>
</evidence>
<accession>A0A2N9GKA9</accession>
<feature type="signal peptide" evidence="10">
    <location>
        <begin position="1"/>
        <end position="23"/>
    </location>
</feature>
<dbReference type="Pfam" id="PF00295">
    <property type="entry name" value="Glyco_hydro_28"/>
    <property type="match status" value="1"/>
</dbReference>
<dbReference type="InterPro" id="IPR012334">
    <property type="entry name" value="Pectin_lyas_fold"/>
</dbReference>
<evidence type="ECO:0000256" key="5">
    <source>
        <dbReference type="ARBA" id="ARBA00022801"/>
    </source>
</evidence>
<keyword evidence="6 9" id="KW-0326">Glycosidase</keyword>
<organism evidence="11">
    <name type="scientific">Fagus sylvatica</name>
    <name type="common">Beechnut</name>
    <dbReference type="NCBI Taxonomy" id="28930"/>
    <lineage>
        <taxon>Eukaryota</taxon>
        <taxon>Viridiplantae</taxon>
        <taxon>Streptophyta</taxon>
        <taxon>Embryophyta</taxon>
        <taxon>Tracheophyta</taxon>
        <taxon>Spermatophyta</taxon>
        <taxon>Magnoliopsida</taxon>
        <taxon>eudicotyledons</taxon>
        <taxon>Gunneridae</taxon>
        <taxon>Pentapetalae</taxon>
        <taxon>rosids</taxon>
        <taxon>fabids</taxon>
        <taxon>Fagales</taxon>
        <taxon>Fagaceae</taxon>
        <taxon>Fagus</taxon>
    </lineage>
</organism>
<evidence type="ECO:0000256" key="9">
    <source>
        <dbReference type="RuleBase" id="RU361169"/>
    </source>
</evidence>
<dbReference type="SMART" id="SM00710">
    <property type="entry name" value="PbH1"/>
    <property type="match status" value="5"/>
</dbReference>
<evidence type="ECO:0000256" key="7">
    <source>
        <dbReference type="ARBA" id="ARBA00023316"/>
    </source>
</evidence>
<sequence>MKSRSMTMKVIVLIIFQIAGTIVAPTNINAWSEKEAWIKFANIDGLTINGGGQIDGQGSVWWNACTDKVQIACHLYSPNTDGIDISHSSNVRVLNTVMETGDDCIAINDGSSYINISGIACGPGHGISIGSLGKDGAYNTVEEIHVSNCTFTGTQNAARIKTWQGGSGYARKITFENINIIDSQNPIIIDQDYNPNSVNSGSQSAVKVSDVTFRNVRGTSADELAIDLVCSDSIGCTNISLQQINITSAIPGKKTYCRCNNAHGITKSTNPIVPCLSQ</sequence>
<feature type="active site" evidence="8">
    <location>
        <position position="125"/>
    </location>
</feature>
<dbReference type="EMBL" id="OIVN01002031">
    <property type="protein sequence ID" value="SPC99975.1"/>
    <property type="molecule type" value="Genomic_DNA"/>
</dbReference>
<dbReference type="InterPro" id="IPR006626">
    <property type="entry name" value="PbH1"/>
</dbReference>
<dbReference type="InterPro" id="IPR000743">
    <property type="entry name" value="Glyco_hydro_28"/>
</dbReference>
<evidence type="ECO:0000256" key="10">
    <source>
        <dbReference type="SAM" id="SignalP"/>
    </source>
</evidence>
<dbReference type="SUPFAM" id="SSF51126">
    <property type="entry name" value="Pectin lyase-like"/>
    <property type="match status" value="1"/>
</dbReference>
<evidence type="ECO:0000313" key="11">
    <source>
        <dbReference type="EMBL" id="SPC99975.1"/>
    </source>
</evidence>
<evidence type="ECO:0000256" key="3">
    <source>
        <dbReference type="ARBA" id="ARBA00022512"/>
    </source>
</evidence>
<reference evidence="11" key="1">
    <citation type="submission" date="2018-02" db="EMBL/GenBank/DDBJ databases">
        <authorList>
            <person name="Cohen D.B."/>
            <person name="Kent A.D."/>
        </authorList>
    </citation>
    <scope>NUCLEOTIDE SEQUENCE</scope>
</reference>
<comment type="subcellular location">
    <subcellularLocation>
        <location evidence="1">Secreted</location>
        <location evidence="1">Cell wall</location>
    </subcellularLocation>
</comment>
<protein>
    <recommendedName>
        <fullName evidence="12">Polygalacturonase</fullName>
    </recommendedName>
</protein>
<dbReference type="GO" id="GO:0004650">
    <property type="term" value="F:polygalacturonase activity"/>
    <property type="evidence" value="ECO:0007669"/>
    <property type="project" value="InterPro"/>
</dbReference>
<evidence type="ECO:0008006" key="12">
    <source>
        <dbReference type="Google" id="ProtNLM"/>
    </source>
</evidence>
<dbReference type="PROSITE" id="PS00502">
    <property type="entry name" value="POLYGALACTURONASE"/>
    <property type="match status" value="1"/>
</dbReference>
<feature type="chain" id="PRO_5014653807" description="Polygalacturonase" evidence="10">
    <location>
        <begin position="24"/>
        <end position="278"/>
    </location>
</feature>
<dbReference type="Gene3D" id="2.160.20.10">
    <property type="entry name" value="Single-stranded right-handed beta-helix, Pectin lyase-like"/>
    <property type="match status" value="2"/>
</dbReference>
<dbReference type="PANTHER" id="PTHR31375">
    <property type="match status" value="1"/>
</dbReference>
<evidence type="ECO:0000256" key="6">
    <source>
        <dbReference type="ARBA" id="ARBA00023295"/>
    </source>
</evidence>
<keyword evidence="10" id="KW-0732">Signal</keyword>
<dbReference type="GO" id="GO:0005975">
    <property type="term" value="P:carbohydrate metabolic process"/>
    <property type="evidence" value="ECO:0007669"/>
    <property type="project" value="InterPro"/>
</dbReference>
<evidence type="ECO:0000256" key="4">
    <source>
        <dbReference type="ARBA" id="ARBA00022525"/>
    </source>
</evidence>
<comment type="similarity">
    <text evidence="2 9">Belongs to the glycosyl hydrolase 28 family.</text>
</comment>
<evidence type="ECO:0000256" key="2">
    <source>
        <dbReference type="ARBA" id="ARBA00008834"/>
    </source>
</evidence>
<dbReference type="InterPro" id="IPR011050">
    <property type="entry name" value="Pectin_lyase_fold/virulence"/>
</dbReference>
<dbReference type="GO" id="GO:0071555">
    <property type="term" value="P:cell wall organization"/>
    <property type="evidence" value="ECO:0007669"/>
    <property type="project" value="UniProtKB-KW"/>
</dbReference>
<dbReference type="AlphaFoldDB" id="A0A2N9GKA9"/>
<proteinExistence type="inferred from homology"/>